<evidence type="ECO:0000313" key="6">
    <source>
        <dbReference type="EMBL" id="KAG2187804.1"/>
    </source>
</evidence>
<dbReference type="InterPro" id="IPR023210">
    <property type="entry name" value="NADP_OxRdtase_dom"/>
</dbReference>
<accession>A0A8H7Q9Q0</accession>
<dbReference type="Pfam" id="PF00248">
    <property type="entry name" value="Aldo_ket_red"/>
    <property type="match status" value="1"/>
</dbReference>
<proteinExistence type="predicted"/>
<dbReference type="PANTHER" id="PTHR43827">
    <property type="entry name" value="2,5-DIKETO-D-GLUCONIC ACID REDUCTASE"/>
    <property type="match status" value="1"/>
</dbReference>
<dbReference type="PIRSF" id="PIRSF000097">
    <property type="entry name" value="AKR"/>
    <property type="match status" value="1"/>
</dbReference>
<evidence type="ECO:0000313" key="7">
    <source>
        <dbReference type="Proteomes" id="UP000612746"/>
    </source>
</evidence>
<feature type="binding site" evidence="3">
    <location>
        <position position="107"/>
    </location>
    <ligand>
        <name>substrate</name>
    </ligand>
</feature>
<keyword evidence="1" id="KW-0560">Oxidoreductase</keyword>
<name>A0A8H7Q9Q0_9FUNG</name>
<evidence type="ECO:0000259" key="5">
    <source>
        <dbReference type="Pfam" id="PF00248"/>
    </source>
</evidence>
<organism evidence="6 7">
    <name type="scientific">Umbelopsis vinacea</name>
    <dbReference type="NCBI Taxonomy" id="44442"/>
    <lineage>
        <taxon>Eukaryota</taxon>
        <taxon>Fungi</taxon>
        <taxon>Fungi incertae sedis</taxon>
        <taxon>Mucoromycota</taxon>
        <taxon>Mucoromycotina</taxon>
        <taxon>Umbelopsidomycetes</taxon>
        <taxon>Umbelopsidales</taxon>
        <taxon>Umbelopsidaceae</taxon>
        <taxon>Umbelopsis</taxon>
    </lineage>
</organism>
<protein>
    <recommendedName>
        <fullName evidence="5">NADP-dependent oxidoreductase domain-containing protein</fullName>
    </recommendedName>
</protein>
<dbReference type="InterPro" id="IPR020471">
    <property type="entry name" value="AKR"/>
</dbReference>
<dbReference type="OrthoDB" id="416253at2759"/>
<feature type="domain" description="NADP-dependent oxidoreductase" evidence="5">
    <location>
        <begin position="16"/>
        <end position="271"/>
    </location>
</feature>
<comment type="caution">
    <text evidence="6">The sequence shown here is derived from an EMBL/GenBank/DDBJ whole genome shotgun (WGS) entry which is preliminary data.</text>
</comment>
<dbReference type="Gene3D" id="3.20.20.100">
    <property type="entry name" value="NADP-dependent oxidoreductase domain"/>
    <property type="match status" value="1"/>
</dbReference>
<dbReference type="AlphaFoldDB" id="A0A8H7Q9Q0"/>
<dbReference type="Proteomes" id="UP000612746">
    <property type="component" value="Unassembled WGS sequence"/>
</dbReference>
<evidence type="ECO:0000256" key="1">
    <source>
        <dbReference type="ARBA" id="ARBA00023002"/>
    </source>
</evidence>
<evidence type="ECO:0000256" key="2">
    <source>
        <dbReference type="PIRSR" id="PIRSR000097-1"/>
    </source>
</evidence>
<evidence type="ECO:0000256" key="3">
    <source>
        <dbReference type="PIRSR" id="PIRSR000097-2"/>
    </source>
</evidence>
<feature type="active site" description="Proton donor" evidence="2">
    <location>
        <position position="50"/>
    </location>
</feature>
<keyword evidence="7" id="KW-1185">Reference proteome</keyword>
<dbReference type="EMBL" id="JAEPRA010000003">
    <property type="protein sequence ID" value="KAG2187804.1"/>
    <property type="molecule type" value="Genomic_DNA"/>
</dbReference>
<evidence type="ECO:0000256" key="4">
    <source>
        <dbReference type="PIRSR" id="PIRSR000097-3"/>
    </source>
</evidence>
<dbReference type="GO" id="GO:0016616">
    <property type="term" value="F:oxidoreductase activity, acting on the CH-OH group of donors, NAD or NADP as acceptor"/>
    <property type="evidence" value="ECO:0007669"/>
    <property type="project" value="UniProtKB-ARBA"/>
</dbReference>
<dbReference type="InterPro" id="IPR036812">
    <property type="entry name" value="NAD(P)_OxRdtase_dom_sf"/>
</dbReference>
<feature type="site" description="Lowers pKa of active site Tyr" evidence="4">
    <location>
        <position position="74"/>
    </location>
</feature>
<dbReference type="InterPro" id="IPR018170">
    <property type="entry name" value="Aldo/ket_reductase_CS"/>
</dbReference>
<dbReference type="SUPFAM" id="SSF51430">
    <property type="entry name" value="NAD(P)-linked oxidoreductase"/>
    <property type="match status" value="1"/>
</dbReference>
<dbReference type="PROSITE" id="PS00062">
    <property type="entry name" value="ALDOKETO_REDUCTASE_2"/>
    <property type="match status" value="1"/>
</dbReference>
<dbReference type="PRINTS" id="PR00069">
    <property type="entry name" value="ALDKETRDTASE"/>
</dbReference>
<reference evidence="6" key="1">
    <citation type="submission" date="2020-12" db="EMBL/GenBank/DDBJ databases">
        <title>Metabolic potential, ecology and presence of endohyphal bacteria is reflected in genomic diversity of Mucoromycotina.</title>
        <authorList>
            <person name="Muszewska A."/>
            <person name="Okrasinska A."/>
            <person name="Steczkiewicz K."/>
            <person name="Drgas O."/>
            <person name="Orlowska M."/>
            <person name="Perlinska-Lenart U."/>
            <person name="Aleksandrzak-Piekarczyk T."/>
            <person name="Szatraj K."/>
            <person name="Zielenkiewicz U."/>
            <person name="Pilsyk S."/>
            <person name="Malc E."/>
            <person name="Mieczkowski P."/>
            <person name="Kruszewska J.S."/>
            <person name="Biernat P."/>
            <person name="Pawlowska J."/>
        </authorList>
    </citation>
    <scope>NUCLEOTIDE SEQUENCE</scope>
    <source>
        <strain evidence="6">WA0000051536</strain>
    </source>
</reference>
<sequence length="285" mass="32287">MAHFFHTSNGVQIPAIGLGTFRIKGEQAENIIKYAIEQCQYKLIDTAGIYRNEVAIGKALTELSCRDDIFLTSKLSPHFQGYEEALKAYQKSLDDLQVSYLDLYLIHWPGKSGQKVENPNNKTARDGSWKTLVELYQSGKVRAIGVSNYTVRHLEEIESSGMMMPHVVQNEYHPLLAKDPVVTWCQSRGIVFQSYSTLGEGHLITNAEQYPALTALAQKYCTTISQLVLRWSIQHGVPVVPKSTNEDHIKQNLELYNFQISDGDMLTIDDLHSGHKFCWDSKDVY</sequence>
<dbReference type="PANTHER" id="PTHR43827:SF10">
    <property type="entry name" value="ZGC:110366"/>
    <property type="match status" value="1"/>
</dbReference>
<dbReference type="FunFam" id="3.20.20.100:FF:000002">
    <property type="entry name" value="2,5-diketo-D-gluconic acid reductase A"/>
    <property type="match status" value="1"/>
</dbReference>
<gene>
    <name evidence="6" type="ORF">INT44_005494</name>
</gene>